<evidence type="ECO:0000313" key="4">
    <source>
        <dbReference type="EnsemblMetazoa" id="XP_031780056"/>
    </source>
</evidence>
<dbReference type="PANTHER" id="PTHR39068">
    <property type="entry name" value="LARVAL/PUPAL CUTICLE PROTEIN H1C-LIKE PROTEIN-RELATED"/>
    <property type="match status" value="1"/>
</dbReference>
<keyword evidence="5" id="KW-1185">Reference proteome</keyword>
<dbReference type="RefSeq" id="XP_031780056.1">
    <property type="nucleotide sequence ID" value="XM_031924196.2"/>
</dbReference>
<feature type="signal peptide" evidence="3">
    <location>
        <begin position="1"/>
        <end position="25"/>
    </location>
</feature>
<organism evidence="4 5">
    <name type="scientific">Nasonia vitripennis</name>
    <name type="common">Parasitic wasp</name>
    <dbReference type="NCBI Taxonomy" id="7425"/>
    <lineage>
        <taxon>Eukaryota</taxon>
        <taxon>Metazoa</taxon>
        <taxon>Ecdysozoa</taxon>
        <taxon>Arthropoda</taxon>
        <taxon>Hexapoda</taxon>
        <taxon>Insecta</taxon>
        <taxon>Pterygota</taxon>
        <taxon>Neoptera</taxon>
        <taxon>Endopterygota</taxon>
        <taxon>Hymenoptera</taxon>
        <taxon>Apocrita</taxon>
        <taxon>Proctotrupomorpha</taxon>
        <taxon>Chalcidoidea</taxon>
        <taxon>Pteromalidae</taxon>
        <taxon>Pteromalinae</taxon>
        <taxon>Nasonia</taxon>
    </lineage>
</organism>
<protein>
    <submittedName>
        <fullName evidence="4">Uncharacterized protein</fullName>
    </submittedName>
</protein>
<dbReference type="GO" id="GO:0042302">
    <property type="term" value="F:structural constituent of cuticle"/>
    <property type="evidence" value="ECO:0007669"/>
    <property type="project" value="UniProtKB-KW"/>
</dbReference>
<evidence type="ECO:0000256" key="3">
    <source>
        <dbReference type="SAM" id="SignalP"/>
    </source>
</evidence>
<reference evidence="4" key="1">
    <citation type="submission" date="2021-01" db="UniProtKB">
        <authorList>
            <consortium name="EnsemblMetazoa"/>
        </authorList>
    </citation>
    <scope>IDENTIFICATION</scope>
</reference>
<dbReference type="AlphaFoldDB" id="A0A7M7Q0T8"/>
<dbReference type="Pfam" id="PF11018">
    <property type="entry name" value="Cuticle_3"/>
    <property type="match status" value="1"/>
</dbReference>
<dbReference type="Proteomes" id="UP000002358">
    <property type="component" value="Chromosome 2"/>
</dbReference>
<dbReference type="EnsemblMetazoa" id="XM_031924196">
    <property type="protein sequence ID" value="XP_031780056"/>
    <property type="gene ID" value="LOC100120167"/>
</dbReference>
<dbReference type="GeneID" id="100120167"/>
<proteinExistence type="predicted"/>
<evidence type="ECO:0000256" key="2">
    <source>
        <dbReference type="ARBA" id="ARBA00022737"/>
    </source>
</evidence>
<accession>A0A7M7Q0T8</accession>
<name>A0A7M7Q0T8_NASVI</name>
<evidence type="ECO:0000313" key="5">
    <source>
        <dbReference type="Proteomes" id="UP000002358"/>
    </source>
</evidence>
<sequence length="257" mass="25576">RRKHNIKLVHFQIAVLACVLAAANAGDLGAVAYESYGEPSYAAGYAASTLAATSENVYRSAGNLNTISTQSRTIATPYSTSNKHFTSVTNPGVYAHAAPVATYAAAAPVATYAAPVTSYAAAAPIAHAAPVATYAAAAPIAHATYAAAPIASHTTYSAAPLTSASAIDTGYVDPAPIATGYTAHAAPIASGYVAHAAPAAGAYAAGHGYSAGIGYAAGHGYAARSAHPSSLLGVAYSPAVAVSHMTYSSPVGVNYSW</sequence>
<dbReference type="OrthoDB" id="6630852at2759"/>
<keyword evidence="1" id="KW-0193">Cuticle</keyword>
<dbReference type="InterPro" id="IPR022727">
    <property type="entry name" value="Cuticle_C1"/>
</dbReference>
<dbReference type="InParanoid" id="A0A7M7Q0T8"/>
<dbReference type="KEGG" id="nvi:100120167"/>
<evidence type="ECO:0000256" key="1">
    <source>
        <dbReference type="ARBA" id="ARBA00022460"/>
    </source>
</evidence>
<dbReference type="PANTHER" id="PTHR39068:SF2">
    <property type="entry name" value="MIP24391P"/>
    <property type="match status" value="1"/>
</dbReference>
<keyword evidence="2" id="KW-0677">Repeat</keyword>
<keyword evidence="3" id="KW-0732">Signal</keyword>
<feature type="chain" id="PRO_5029727889" evidence="3">
    <location>
        <begin position="26"/>
        <end position="257"/>
    </location>
</feature>